<proteinExistence type="inferred from homology"/>
<dbReference type="EMBL" id="JNSL01000185">
    <property type="protein sequence ID" value="KGA13480.1"/>
    <property type="molecule type" value="Genomic_DNA"/>
</dbReference>
<evidence type="ECO:0000313" key="5">
    <source>
        <dbReference type="EMBL" id="KGA13480.1"/>
    </source>
</evidence>
<organism evidence="5">
    <name type="scientific">freshwater metagenome</name>
    <dbReference type="NCBI Taxonomy" id="449393"/>
    <lineage>
        <taxon>unclassified sequences</taxon>
        <taxon>metagenomes</taxon>
        <taxon>ecological metagenomes</taxon>
    </lineage>
</organism>
<comment type="caution">
    <text evidence="5">The sequence shown here is derived from an EMBL/GenBank/DDBJ whole genome shotgun (WGS) entry which is preliminary data.</text>
</comment>
<protein>
    <recommendedName>
        <fullName evidence="4">Periplasmic binding protein domain-containing protein</fullName>
    </recommendedName>
</protein>
<evidence type="ECO:0000256" key="1">
    <source>
        <dbReference type="ARBA" id="ARBA00004196"/>
    </source>
</evidence>
<evidence type="ECO:0000256" key="2">
    <source>
        <dbReference type="ARBA" id="ARBA00007639"/>
    </source>
</evidence>
<reference evidence="5" key="1">
    <citation type="submission" date="2014-06" db="EMBL/GenBank/DDBJ databases">
        <title>Key roles for freshwater Actinobacteria revealed by deep metagenomic sequencing.</title>
        <authorList>
            <person name="Ghai R."/>
            <person name="Mizuno C.M."/>
            <person name="Picazo A."/>
            <person name="Camacho A."/>
            <person name="Rodriguez-Valera F."/>
        </authorList>
    </citation>
    <scope>NUCLEOTIDE SEQUENCE</scope>
</reference>
<dbReference type="Gene3D" id="3.40.50.2300">
    <property type="match status" value="2"/>
</dbReference>
<dbReference type="InterPro" id="IPR028082">
    <property type="entry name" value="Peripla_BP_I"/>
</dbReference>
<evidence type="ECO:0000256" key="3">
    <source>
        <dbReference type="ARBA" id="ARBA00022729"/>
    </source>
</evidence>
<comment type="similarity">
    <text evidence="2">Belongs to the bacterial solute-binding protein 2 family.</text>
</comment>
<name>A0A094PP50_9ZZZZ</name>
<keyword evidence="3" id="KW-0732">Signal</keyword>
<evidence type="ECO:0000259" key="4">
    <source>
        <dbReference type="Pfam" id="PF13407"/>
    </source>
</evidence>
<dbReference type="GO" id="GO:0030313">
    <property type="term" value="C:cell envelope"/>
    <property type="evidence" value="ECO:0007669"/>
    <property type="project" value="UniProtKB-SubCell"/>
</dbReference>
<dbReference type="PROSITE" id="PS51257">
    <property type="entry name" value="PROKAR_LIPOPROTEIN"/>
    <property type="match status" value="1"/>
</dbReference>
<dbReference type="InterPro" id="IPR025997">
    <property type="entry name" value="SBP_2_dom"/>
</dbReference>
<dbReference type="Pfam" id="PF13407">
    <property type="entry name" value="Peripla_BP_4"/>
    <property type="match status" value="1"/>
</dbReference>
<dbReference type="SUPFAM" id="SSF53822">
    <property type="entry name" value="Periplasmic binding protein-like I"/>
    <property type="match status" value="1"/>
</dbReference>
<dbReference type="GO" id="GO:0030246">
    <property type="term" value="F:carbohydrate binding"/>
    <property type="evidence" value="ECO:0007669"/>
    <property type="project" value="UniProtKB-ARBA"/>
</dbReference>
<gene>
    <name evidence="5" type="ORF">GM51_19665</name>
</gene>
<comment type="subcellular location">
    <subcellularLocation>
        <location evidence="1">Cell envelope</location>
    </subcellularLocation>
</comment>
<dbReference type="PANTHER" id="PTHR46847:SF1">
    <property type="entry name" value="D-ALLOSE-BINDING PERIPLASMIC PROTEIN-RELATED"/>
    <property type="match status" value="1"/>
</dbReference>
<dbReference type="AlphaFoldDB" id="A0A094PP50"/>
<dbReference type="PANTHER" id="PTHR46847">
    <property type="entry name" value="D-ALLOSE-BINDING PERIPLASMIC PROTEIN-RELATED"/>
    <property type="match status" value="1"/>
</dbReference>
<sequence length="341" mass="34858">MTKVIPGYKKVALIIASSALLLGACSSAAETDAAAGDGAAAASVREGLPENCSTATPKIGVALPNLSNPYYVEMKKGVETAAAANGFEAIISIADDDIAQQQSQIDSFIQAGVCAVYLNAIGSEPGTGFAVSLSKAGIPVFAVNVFVDMAAVEAAGGSVVQNLGADQAGGGTLSGEQALANLGADAKIIAGIVGVPSNVTTNLRDAAFTAALEKNPNAKVVQTVDHEVKPDVAQKVTAEMLQGNPEMNVIFADTGPGVVGALLAIKQLKLEDKVQLYGFCADKTKIEKPYMGCVGQAPNQYGQLTIEEIKKYISGTDVEKEVLVATPTFNVGDEVPADIIG</sequence>
<feature type="domain" description="Periplasmic binding protein" evidence="4">
    <location>
        <begin position="59"/>
        <end position="316"/>
    </location>
</feature>
<accession>A0A094PP50</accession>